<dbReference type="EMBL" id="RZNX01000001">
    <property type="protein sequence ID" value="RUT35889.1"/>
    <property type="molecule type" value="Genomic_DNA"/>
</dbReference>
<dbReference type="OrthoDB" id="2974172at2"/>
<sequence length="363" mass="42364">MQFSIQFLSFFVIQVEGSESQGTRSYKHYQTLDGYEYIDSEIKKFLDGEFTRIAKRKVEKNPSAEQAPTKIGTFIVEPGHELDSNPNFNLFTRLRAADEKEDFKNACDDLMRSYLDTSAVRGGAMIIVQAELATHSDTPIIFLLKCDFEQKIARISDEKSLVNQVEMAISARNMKSIQYPYMPEEGMFEEWELKIHQSSHARYFEDFLKFVTYEQSIPEIVNDHVMNFVQDYVETKWPDETHEERQHVERELEFWAASEKRDIQEKWEPEAVVEAAERIIEIKPEIELKFRIGDTMVRGRLADFGDKIHIAKVNGRYAVILEGDSFVFDKGFSPVELLQPESFEVVAERILQKQDEETEEYPF</sequence>
<dbReference type="AlphaFoldDB" id="A0A3S1BAQ5"/>
<evidence type="ECO:0000313" key="3">
    <source>
        <dbReference type="Proteomes" id="UP000272464"/>
    </source>
</evidence>
<protein>
    <submittedName>
        <fullName evidence="2">DUF3900 domain-containing protein</fullName>
    </submittedName>
</protein>
<reference evidence="2 3" key="1">
    <citation type="submission" date="2018-12" db="EMBL/GenBank/DDBJ databases">
        <authorList>
            <person name="Sun L."/>
            <person name="Chen Z."/>
        </authorList>
    </citation>
    <scope>NUCLEOTIDE SEQUENCE [LARGE SCALE GENOMIC DNA]</scope>
    <source>
        <strain evidence="2 3">3-5-3</strain>
    </source>
</reference>
<name>A0A3S1BAQ5_9BACL</name>
<dbReference type="InterPro" id="IPR025012">
    <property type="entry name" value="DUF3898"/>
</dbReference>
<keyword evidence="3" id="KW-1185">Reference proteome</keyword>
<dbReference type="InterPro" id="IPR025006">
    <property type="entry name" value="DUF3900"/>
</dbReference>
<evidence type="ECO:0000259" key="1">
    <source>
        <dbReference type="Pfam" id="PF13037"/>
    </source>
</evidence>
<organism evidence="2 3">
    <name type="scientific">Paenibacillus zeisoli</name>
    <dbReference type="NCBI Taxonomy" id="2496267"/>
    <lineage>
        <taxon>Bacteria</taxon>
        <taxon>Bacillati</taxon>
        <taxon>Bacillota</taxon>
        <taxon>Bacilli</taxon>
        <taxon>Bacillales</taxon>
        <taxon>Paenibacillaceae</taxon>
        <taxon>Paenibacillus</taxon>
    </lineage>
</organism>
<feature type="domain" description="DUF3898" evidence="1">
    <location>
        <begin position="263"/>
        <end position="350"/>
    </location>
</feature>
<dbReference type="Proteomes" id="UP000272464">
    <property type="component" value="Unassembled WGS sequence"/>
</dbReference>
<comment type="caution">
    <text evidence="2">The sequence shown here is derived from an EMBL/GenBank/DDBJ whole genome shotgun (WGS) entry which is preliminary data.</text>
</comment>
<dbReference type="Pfam" id="PF13037">
    <property type="entry name" value="DUF3898"/>
    <property type="match status" value="1"/>
</dbReference>
<gene>
    <name evidence="2" type="ORF">EJP77_02480</name>
</gene>
<dbReference type="RefSeq" id="WP_127197586.1">
    <property type="nucleotide sequence ID" value="NZ_RZNX01000001.1"/>
</dbReference>
<accession>A0A3S1BAQ5</accession>
<evidence type="ECO:0000313" key="2">
    <source>
        <dbReference type="EMBL" id="RUT35889.1"/>
    </source>
</evidence>
<proteinExistence type="predicted"/>
<dbReference type="Pfam" id="PF13039">
    <property type="entry name" value="DUF3900"/>
    <property type="match status" value="1"/>
</dbReference>